<evidence type="ECO:0000259" key="6">
    <source>
        <dbReference type="PROSITE" id="PS50901"/>
    </source>
</evidence>
<evidence type="ECO:0000256" key="2">
    <source>
        <dbReference type="ARBA" id="ARBA00022840"/>
    </source>
</evidence>
<dbReference type="AlphaFoldDB" id="A0A6B3BGZ5"/>
<keyword evidence="2 3" id="KW-0067">ATP-binding</keyword>
<sequence>MNQPDDNELFNRLETEMTGDPSADSGGDVVDLGKARSARTESADPTPDPSADPTPDPSADPTPDSVPSASADSEPTESGDSPSALVDQKVPTVSGPGVIDRIKHSKRMDVFPAWVKSRAEFKEALGWLAGHAWHTVAFHAVRVPFVYLPKLVWRSPRGALNTLGGVGRWAVDGEGEALRQYTATHERVDEYLKLSRQRDRRVRLRVVVTVLAGVLALVAGLFLVFGAQPLTQYIAAVVAVLGFGWAGAPADAPLATRAVIKTEVQKLTSDIVVKAMASIGIGQIASAVAKGQDGIRFVAPITREGPGWRADIDLPLGVTVADVADRRARLASGLRRPLGCVWPDADPNEHEGRLILWVGDRDLSKTGIVKWQLAGARRHDVFKRVPFGLDPRGRAQSVPLIQHNVLIGSQPGQGKTASVRVLACGAALDPSVELWLHENKGTGDLDSLECVSHRFVSGIDDDSIKYAADSLKLLREEVMRRAGVIKKLPRDLCPDKRITRSIADKRSLKLWPLLAVFDECQNLFAHSKYGKQAGEDAEFIIKLGRALGVILVLATQRPDKDSLPTGISGNVSIRFCLRVAGQVENDMILGTSAYKSGVRATAFRPEIDAGNGYLGGANPLPTVVRTAYLDDNATHAIAQRALALRKAEGTLSGHALGEDADTTAGPSYDLLADVAAVVPVSENRVWNERIAARLAELRPEVYGGWKGENVTSALKPHGIKTNGVAGTTDDGERTTRRGIARDDLTTAIAQRDENRGAA</sequence>
<feature type="compositionally biased region" description="Low complexity" evidence="4">
    <location>
        <begin position="61"/>
        <end position="73"/>
    </location>
</feature>
<feature type="domain" description="FtsK" evidence="6">
    <location>
        <begin position="384"/>
        <end position="586"/>
    </location>
</feature>
<feature type="compositionally biased region" description="Pro residues" evidence="4">
    <location>
        <begin position="46"/>
        <end position="60"/>
    </location>
</feature>
<dbReference type="GO" id="GO:0051301">
    <property type="term" value="P:cell division"/>
    <property type="evidence" value="ECO:0007669"/>
    <property type="project" value="UniProtKB-KW"/>
</dbReference>
<evidence type="ECO:0000256" key="1">
    <source>
        <dbReference type="ARBA" id="ARBA00022741"/>
    </source>
</evidence>
<dbReference type="PANTHER" id="PTHR22683">
    <property type="entry name" value="SPORULATION PROTEIN RELATED"/>
    <property type="match status" value="1"/>
</dbReference>
<dbReference type="InterPro" id="IPR027417">
    <property type="entry name" value="P-loop_NTPase"/>
</dbReference>
<evidence type="ECO:0000256" key="5">
    <source>
        <dbReference type="SAM" id="Phobius"/>
    </source>
</evidence>
<gene>
    <name evidence="7" type="ORF">G3I71_03950</name>
</gene>
<name>A0A6B3BGZ5_9ACTN</name>
<feature type="binding site" evidence="3">
    <location>
        <begin position="409"/>
        <end position="416"/>
    </location>
    <ligand>
        <name>ATP</name>
        <dbReference type="ChEBI" id="CHEBI:30616"/>
    </ligand>
</feature>
<keyword evidence="7" id="KW-0131">Cell cycle</keyword>
<evidence type="ECO:0000256" key="3">
    <source>
        <dbReference type="PROSITE-ProRule" id="PRU00289"/>
    </source>
</evidence>
<dbReference type="InterPro" id="IPR002543">
    <property type="entry name" value="FtsK_dom"/>
</dbReference>
<dbReference type="PANTHER" id="PTHR22683:SF41">
    <property type="entry name" value="DNA TRANSLOCASE FTSK"/>
    <property type="match status" value="1"/>
</dbReference>
<dbReference type="GO" id="GO:0005524">
    <property type="term" value="F:ATP binding"/>
    <property type="evidence" value="ECO:0007669"/>
    <property type="project" value="UniProtKB-UniRule"/>
</dbReference>
<evidence type="ECO:0000256" key="4">
    <source>
        <dbReference type="SAM" id="MobiDB-lite"/>
    </source>
</evidence>
<dbReference type="SUPFAM" id="SSF52540">
    <property type="entry name" value="P-loop containing nucleoside triphosphate hydrolases"/>
    <property type="match status" value="1"/>
</dbReference>
<dbReference type="RefSeq" id="WP_164312501.1">
    <property type="nucleotide sequence ID" value="NZ_JAAGLU010000003.1"/>
</dbReference>
<keyword evidence="7" id="KW-0132">Cell division</keyword>
<keyword evidence="5" id="KW-1133">Transmembrane helix</keyword>
<dbReference type="PROSITE" id="PS50901">
    <property type="entry name" value="FTSK"/>
    <property type="match status" value="1"/>
</dbReference>
<evidence type="ECO:0000313" key="7">
    <source>
        <dbReference type="EMBL" id="NEC85030.1"/>
    </source>
</evidence>
<organism evidence="7">
    <name type="scientific">Streptomyces sp. SID12501</name>
    <dbReference type="NCBI Taxonomy" id="2706042"/>
    <lineage>
        <taxon>Bacteria</taxon>
        <taxon>Bacillati</taxon>
        <taxon>Actinomycetota</taxon>
        <taxon>Actinomycetes</taxon>
        <taxon>Kitasatosporales</taxon>
        <taxon>Streptomycetaceae</taxon>
        <taxon>Streptomyces</taxon>
    </lineage>
</organism>
<feature type="compositionally biased region" description="Basic and acidic residues" evidence="4">
    <location>
        <begin position="31"/>
        <end position="42"/>
    </location>
</feature>
<keyword evidence="5" id="KW-0472">Membrane</keyword>
<dbReference type="GO" id="GO:0003677">
    <property type="term" value="F:DNA binding"/>
    <property type="evidence" value="ECO:0007669"/>
    <property type="project" value="InterPro"/>
</dbReference>
<feature type="transmembrane region" description="Helical" evidence="5">
    <location>
        <begin position="202"/>
        <end position="224"/>
    </location>
</feature>
<accession>A0A6B3BGZ5</accession>
<dbReference type="EMBL" id="JAAGLU010000003">
    <property type="protein sequence ID" value="NEC85030.1"/>
    <property type="molecule type" value="Genomic_DNA"/>
</dbReference>
<feature type="region of interest" description="Disordered" evidence="4">
    <location>
        <begin position="1"/>
        <end position="97"/>
    </location>
</feature>
<protein>
    <submittedName>
        <fullName evidence="7">Cell division protein FtsK</fullName>
    </submittedName>
</protein>
<dbReference type="InterPro" id="IPR050206">
    <property type="entry name" value="FtsK/SpoIIIE/SftA"/>
</dbReference>
<keyword evidence="1 3" id="KW-0547">Nucleotide-binding</keyword>
<reference evidence="7" key="1">
    <citation type="submission" date="2020-01" db="EMBL/GenBank/DDBJ databases">
        <title>Insect and environment-associated Actinomycetes.</title>
        <authorList>
            <person name="Currrie C."/>
            <person name="Chevrette M."/>
            <person name="Carlson C."/>
            <person name="Stubbendieck R."/>
            <person name="Wendt-Pienkowski E."/>
        </authorList>
    </citation>
    <scope>NUCLEOTIDE SEQUENCE</scope>
    <source>
        <strain evidence="7">SID12501</strain>
    </source>
</reference>
<dbReference type="Gene3D" id="3.40.50.300">
    <property type="entry name" value="P-loop containing nucleotide triphosphate hydrolases"/>
    <property type="match status" value="1"/>
</dbReference>
<comment type="caution">
    <text evidence="7">The sequence shown here is derived from an EMBL/GenBank/DDBJ whole genome shotgun (WGS) entry which is preliminary data.</text>
</comment>
<keyword evidence="5" id="KW-0812">Transmembrane</keyword>
<proteinExistence type="predicted"/>
<feature type="region of interest" description="Disordered" evidence="4">
    <location>
        <begin position="713"/>
        <end position="734"/>
    </location>
</feature>